<evidence type="ECO:0000313" key="2">
    <source>
        <dbReference type="Proteomes" id="UP000243579"/>
    </source>
</evidence>
<sequence>MLCLPSFHHIIATRCYVAGVSLPSTNIDPAKPVTSWLVKLDGCVVPRGTTRVASRIFKPAAQRKCLPTAHINVANDFYEDPENLAAAAGVVAPDALCNMGNRETCTHLLIDCPFTQDVWNLFTAALSAFGFSYPTSLQACLFDIPRLQRRWQCLCFDQVWPIVRACIWFTLWKARNDVIFCQDRTPAASEAVALKATSEAVALKATFAVKKRLQHLVLQDPEDHSLLRFLLALEQNAWARAHLVPRRVV</sequence>
<dbReference type="Proteomes" id="UP000243579">
    <property type="component" value="Unassembled WGS sequence"/>
</dbReference>
<accession>A0A1V9YHF2</accession>
<dbReference type="AlphaFoldDB" id="A0A1V9YHF2"/>
<protein>
    <recommendedName>
        <fullName evidence="3">Reverse transcriptase zinc-binding domain-containing protein</fullName>
    </recommendedName>
</protein>
<proteinExistence type="predicted"/>
<dbReference type="OrthoDB" id="1937542at2759"/>
<dbReference type="EMBL" id="JNBR01001802">
    <property type="protein sequence ID" value="OQR85138.1"/>
    <property type="molecule type" value="Genomic_DNA"/>
</dbReference>
<gene>
    <name evidence="1" type="ORF">ACHHYP_12239</name>
</gene>
<evidence type="ECO:0000313" key="1">
    <source>
        <dbReference type="EMBL" id="OQR85138.1"/>
    </source>
</evidence>
<comment type="caution">
    <text evidence="1">The sequence shown here is derived from an EMBL/GenBank/DDBJ whole genome shotgun (WGS) entry which is preliminary data.</text>
</comment>
<name>A0A1V9YHF2_ACHHY</name>
<keyword evidence="2" id="KW-1185">Reference proteome</keyword>
<evidence type="ECO:0008006" key="3">
    <source>
        <dbReference type="Google" id="ProtNLM"/>
    </source>
</evidence>
<organism evidence="1 2">
    <name type="scientific">Achlya hypogyna</name>
    <name type="common">Oomycete</name>
    <name type="synonym">Protoachlya hypogyna</name>
    <dbReference type="NCBI Taxonomy" id="1202772"/>
    <lineage>
        <taxon>Eukaryota</taxon>
        <taxon>Sar</taxon>
        <taxon>Stramenopiles</taxon>
        <taxon>Oomycota</taxon>
        <taxon>Saprolegniomycetes</taxon>
        <taxon>Saprolegniales</taxon>
        <taxon>Achlyaceae</taxon>
        <taxon>Achlya</taxon>
    </lineage>
</organism>
<reference evidence="1 2" key="1">
    <citation type="journal article" date="2014" name="Genome Biol. Evol.">
        <title>The secreted proteins of Achlya hypogyna and Thraustotheca clavata identify the ancestral oomycete secretome and reveal gene acquisitions by horizontal gene transfer.</title>
        <authorList>
            <person name="Misner I."/>
            <person name="Blouin N."/>
            <person name="Leonard G."/>
            <person name="Richards T.A."/>
            <person name="Lane C.E."/>
        </authorList>
    </citation>
    <scope>NUCLEOTIDE SEQUENCE [LARGE SCALE GENOMIC DNA]</scope>
    <source>
        <strain evidence="1 2">ATCC 48635</strain>
    </source>
</reference>